<dbReference type="PANTHER" id="PTHR33866">
    <property type="entry name" value="S-ADENOSYLMETHIONINE DECARBOXYLASE PROENZYME"/>
    <property type="match status" value="1"/>
</dbReference>
<organism evidence="11 12">
    <name type="scientific">Nocardiopsis exhalans</name>
    <dbReference type="NCBI Taxonomy" id="163604"/>
    <lineage>
        <taxon>Bacteria</taxon>
        <taxon>Bacillati</taxon>
        <taxon>Actinomycetota</taxon>
        <taxon>Actinomycetes</taxon>
        <taxon>Streptosporangiales</taxon>
        <taxon>Nocardiopsidaceae</taxon>
        <taxon>Nocardiopsis</taxon>
    </lineage>
</organism>
<protein>
    <submittedName>
        <fullName evidence="11">S-adenosylmethionine decarboxylase</fullName>
    </submittedName>
</protein>
<proteinExistence type="predicted"/>
<evidence type="ECO:0000256" key="6">
    <source>
        <dbReference type="ARBA" id="ARBA00023115"/>
    </source>
</evidence>
<reference evidence="11" key="1">
    <citation type="submission" date="2022-06" db="EMBL/GenBank/DDBJ databases">
        <authorList>
            <person name="Ping M."/>
        </authorList>
    </citation>
    <scope>NUCLEOTIDE SEQUENCE</scope>
    <source>
        <strain evidence="11">JCM11759T</strain>
    </source>
</reference>
<accession>A0ABY5DCN5</accession>
<comment type="cofactor">
    <cofactor evidence="1">
        <name>pyruvate</name>
        <dbReference type="ChEBI" id="CHEBI:15361"/>
    </cofactor>
</comment>
<keyword evidence="7" id="KW-0865">Zymogen</keyword>
<evidence type="ECO:0000256" key="9">
    <source>
        <dbReference type="ARBA" id="ARBA00023270"/>
    </source>
</evidence>
<dbReference type="Pfam" id="PF02675">
    <property type="entry name" value="AdoMet_dc"/>
    <property type="match status" value="1"/>
</dbReference>
<keyword evidence="9" id="KW-0704">Schiff base</keyword>
<evidence type="ECO:0000256" key="2">
    <source>
        <dbReference type="ARBA" id="ARBA00022691"/>
    </source>
</evidence>
<keyword evidence="12" id="KW-1185">Reference proteome</keyword>
<evidence type="ECO:0000313" key="11">
    <source>
        <dbReference type="EMBL" id="USY21720.1"/>
    </source>
</evidence>
<dbReference type="InterPro" id="IPR003826">
    <property type="entry name" value="AdoMetDC_fam_prok"/>
</dbReference>
<name>A0ABY5DCN5_9ACTN</name>
<dbReference type="Proteomes" id="UP001055940">
    <property type="component" value="Chromosome"/>
</dbReference>
<dbReference type="EMBL" id="CP099837">
    <property type="protein sequence ID" value="USY21720.1"/>
    <property type="molecule type" value="Genomic_DNA"/>
</dbReference>
<keyword evidence="6" id="KW-0620">Polyamine biosynthesis</keyword>
<dbReference type="InterPro" id="IPR016067">
    <property type="entry name" value="S-AdoMet_deCO2ase_core"/>
</dbReference>
<keyword evidence="8" id="KW-0456">Lyase</keyword>
<dbReference type="RefSeq" id="WP_254420561.1">
    <property type="nucleotide sequence ID" value="NZ_BAAAJB010000048.1"/>
</dbReference>
<sequence length="117" mass="12760">MICLAIDLSHCTTPAPSPQEIGEAMHATAKRLGVRVLLDAPAQYPDHGITYMMALAESHLVVSTWPEHHVVQIDLVSCRADTAPETAIEPLLALFGPEHTIIRRIPRWDPSPLPVAA</sequence>
<dbReference type="SUPFAM" id="SSF56276">
    <property type="entry name" value="S-adenosylmethionine decarboxylase"/>
    <property type="match status" value="1"/>
</dbReference>
<evidence type="ECO:0000256" key="3">
    <source>
        <dbReference type="ARBA" id="ARBA00022793"/>
    </source>
</evidence>
<keyword evidence="5" id="KW-0745">Spermidine biosynthesis</keyword>
<evidence type="ECO:0000256" key="1">
    <source>
        <dbReference type="ARBA" id="ARBA00001928"/>
    </source>
</evidence>
<keyword evidence="3" id="KW-0210">Decarboxylase</keyword>
<dbReference type="Gene3D" id="3.60.90.10">
    <property type="entry name" value="S-adenosylmethionine decarboxylase"/>
    <property type="match status" value="1"/>
</dbReference>
<evidence type="ECO:0000313" key="12">
    <source>
        <dbReference type="Proteomes" id="UP001055940"/>
    </source>
</evidence>
<keyword evidence="4" id="KW-0068">Autocatalytic cleavage</keyword>
<keyword evidence="10" id="KW-0670">Pyruvate</keyword>
<dbReference type="PANTHER" id="PTHR33866:SF2">
    <property type="entry name" value="S-ADENOSYLMETHIONINE DECARBOXYLASE PROENZYME"/>
    <property type="match status" value="1"/>
</dbReference>
<evidence type="ECO:0000256" key="4">
    <source>
        <dbReference type="ARBA" id="ARBA00022813"/>
    </source>
</evidence>
<evidence type="ECO:0000256" key="7">
    <source>
        <dbReference type="ARBA" id="ARBA00023145"/>
    </source>
</evidence>
<evidence type="ECO:0000256" key="5">
    <source>
        <dbReference type="ARBA" id="ARBA00023066"/>
    </source>
</evidence>
<keyword evidence="2" id="KW-0949">S-adenosyl-L-methionine</keyword>
<gene>
    <name evidence="11" type="ORF">NE857_09005</name>
</gene>
<evidence type="ECO:0000256" key="10">
    <source>
        <dbReference type="ARBA" id="ARBA00023317"/>
    </source>
</evidence>
<evidence type="ECO:0000256" key="8">
    <source>
        <dbReference type="ARBA" id="ARBA00023239"/>
    </source>
</evidence>